<accession>A0A5J4U5T4</accession>
<dbReference type="EMBL" id="SNRW01020583">
    <property type="protein sequence ID" value="KAA6365321.1"/>
    <property type="molecule type" value="Genomic_DNA"/>
</dbReference>
<protein>
    <submittedName>
        <fullName evidence="1">Uncharacterized protein</fullName>
    </submittedName>
</protein>
<evidence type="ECO:0000313" key="2">
    <source>
        <dbReference type="Proteomes" id="UP000324800"/>
    </source>
</evidence>
<feature type="non-terminal residue" evidence="1">
    <location>
        <position position="1"/>
    </location>
</feature>
<dbReference type="Proteomes" id="UP000324800">
    <property type="component" value="Unassembled WGS sequence"/>
</dbReference>
<name>A0A5J4U5T4_9EUKA</name>
<proteinExistence type="predicted"/>
<comment type="caution">
    <text evidence="1">The sequence shown here is derived from an EMBL/GenBank/DDBJ whole genome shotgun (WGS) entry which is preliminary data.</text>
</comment>
<gene>
    <name evidence="1" type="ORF">EZS28_039152</name>
</gene>
<evidence type="ECO:0000313" key="1">
    <source>
        <dbReference type="EMBL" id="KAA6365321.1"/>
    </source>
</evidence>
<sequence>FAQCDIIATKLAAPWNVKHAAHLTATNRIPGQPGRTGSLTPDNMVELLTWLRERIISKRYPHVYKPENTWNLVETPVMINSDVLGVVSLPGQLIVQAVRGIPVEYTTLPMKYWRGYNNDGGYQNKETLSSYLIDVVFPGIVEVRNDSQGKKKQG</sequence>
<dbReference type="AlphaFoldDB" id="A0A5J4U5T4"/>
<organism evidence="1 2">
    <name type="scientific">Streblomastix strix</name>
    <dbReference type="NCBI Taxonomy" id="222440"/>
    <lineage>
        <taxon>Eukaryota</taxon>
        <taxon>Metamonada</taxon>
        <taxon>Preaxostyla</taxon>
        <taxon>Oxymonadida</taxon>
        <taxon>Streblomastigidae</taxon>
        <taxon>Streblomastix</taxon>
    </lineage>
</organism>
<reference evidence="1 2" key="1">
    <citation type="submission" date="2019-03" db="EMBL/GenBank/DDBJ databases">
        <title>Single cell metagenomics reveals metabolic interactions within the superorganism composed of flagellate Streblomastix strix and complex community of Bacteroidetes bacteria on its surface.</title>
        <authorList>
            <person name="Treitli S.C."/>
            <person name="Kolisko M."/>
            <person name="Husnik F."/>
            <person name="Keeling P."/>
            <person name="Hampl V."/>
        </authorList>
    </citation>
    <scope>NUCLEOTIDE SEQUENCE [LARGE SCALE GENOMIC DNA]</scope>
    <source>
        <strain evidence="1">ST1C</strain>
    </source>
</reference>